<dbReference type="RefSeq" id="WP_074639891.1">
    <property type="nucleotide sequence ID" value="NZ_FNBL01000001.1"/>
</dbReference>
<comment type="subcellular location">
    <subcellularLocation>
        <location evidence="1">Endomembrane system</location>
        <topology evidence="1">Multi-pass membrane protein</topology>
    </subcellularLocation>
</comment>
<dbReference type="GO" id="GO:0032259">
    <property type="term" value="P:methylation"/>
    <property type="evidence" value="ECO:0007669"/>
    <property type="project" value="UniProtKB-KW"/>
</dbReference>
<keyword evidence="6" id="KW-0489">Methyltransferase</keyword>
<proteinExistence type="predicted"/>
<evidence type="ECO:0000313" key="6">
    <source>
        <dbReference type="EMBL" id="SDE73517.1"/>
    </source>
</evidence>
<keyword evidence="6" id="KW-0808">Transferase</keyword>
<reference evidence="6 7" key="1">
    <citation type="submission" date="2016-10" db="EMBL/GenBank/DDBJ databases">
        <authorList>
            <person name="de Groot N.N."/>
        </authorList>
    </citation>
    <scope>NUCLEOTIDE SEQUENCE [LARGE SCALE GENOMIC DNA]</scope>
    <source>
        <strain evidence="6 7">DSM 27375</strain>
    </source>
</reference>
<evidence type="ECO:0000256" key="1">
    <source>
        <dbReference type="ARBA" id="ARBA00004127"/>
    </source>
</evidence>
<dbReference type="Proteomes" id="UP000182284">
    <property type="component" value="Unassembled WGS sequence"/>
</dbReference>
<dbReference type="AlphaFoldDB" id="A0A1G7FCA7"/>
<dbReference type="Gene3D" id="1.20.120.1630">
    <property type="match status" value="1"/>
</dbReference>
<accession>A0A1G7FCA7</accession>
<dbReference type="OrthoDB" id="9811969at2"/>
<keyword evidence="4 5" id="KW-0472">Membrane</keyword>
<feature type="transmembrane region" description="Helical" evidence="5">
    <location>
        <begin position="136"/>
        <end position="162"/>
    </location>
</feature>
<feature type="transmembrane region" description="Helical" evidence="5">
    <location>
        <begin position="6"/>
        <end position="29"/>
    </location>
</feature>
<name>A0A1G7FCA7_9RHOB</name>
<dbReference type="InterPro" id="IPR007318">
    <property type="entry name" value="Phopholipid_MeTrfase"/>
</dbReference>
<keyword evidence="3 5" id="KW-1133">Transmembrane helix</keyword>
<dbReference type="Pfam" id="PF04191">
    <property type="entry name" value="PEMT"/>
    <property type="match status" value="1"/>
</dbReference>
<evidence type="ECO:0000256" key="4">
    <source>
        <dbReference type="ARBA" id="ARBA00023136"/>
    </source>
</evidence>
<dbReference type="EMBL" id="FNBL01000001">
    <property type="protein sequence ID" value="SDE73517.1"/>
    <property type="molecule type" value="Genomic_DNA"/>
</dbReference>
<keyword evidence="2 5" id="KW-0812">Transmembrane</keyword>
<dbReference type="GO" id="GO:0012505">
    <property type="term" value="C:endomembrane system"/>
    <property type="evidence" value="ECO:0007669"/>
    <property type="project" value="UniProtKB-SubCell"/>
</dbReference>
<feature type="transmembrane region" description="Helical" evidence="5">
    <location>
        <begin position="41"/>
        <end position="61"/>
    </location>
</feature>
<evidence type="ECO:0000256" key="2">
    <source>
        <dbReference type="ARBA" id="ARBA00022692"/>
    </source>
</evidence>
<gene>
    <name evidence="6" type="ORF">SAMN04488117_10120</name>
</gene>
<evidence type="ECO:0000256" key="5">
    <source>
        <dbReference type="SAM" id="Phobius"/>
    </source>
</evidence>
<protein>
    <submittedName>
        <fullName evidence="6">Phospholipid methyltransferase</fullName>
    </submittedName>
</protein>
<organism evidence="6 7">
    <name type="scientific">Celeribacter baekdonensis</name>
    <dbReference type="NCBI Taxonomy" id="875171"/>
    <lineage>
        <taxon>Bacteria</taxon>
        <taxon>Pseudomonadati</taxon>
        <taxon>Pseudomonadota</taxon>
        <taxon>Alphaproteobacteria</taxon>
        <taxon>Rhodobacterales</taxon>
        <taxon>Roseobacteraceae</taxon>
        <taxon>Celeribacter</taxon>
    </lineage>
</organism>
<evidence type="ECO:0000313" key="7">
    <source>
        <dbReference type="Proteomes" id="UP000182284"/>
    </source>
</evidence>
<dbReference type="GO" id="GO:0008168">
    <property type="term" value="F:methyltransferase activity"/>
    <property type="evidence" value="ECO:0007669"/>
    <property type="project" value="UniProtKB-KW"/>
</dbReference>
<sequence length="178" mass="18743">MIPSGLWIGLFGALGWITILTHAVIFPAARIWPPKHRAGSVAEAVTMIWSWGLTICIYVGLVRLGAEDGNVLDLPNPLRWIGGGALALIGSALHSWGTAALGLKATCGFCPDAAPCDTGPYRHIRHPQYLGQGLSFLGLALISGGDRVWIVACLGCLALLFAANRESAHLRTAPQAVG</sequence>
<evidence type="ECO:0000256" key="3">
    <source>
        <dbReference type="ARBA" id="ARBA00022989"/>
    </source>
</evidence>